<accession>A0A916VRM2</accession>
<dbReference type="Pfam" id="PF01418">
    <property type="entry name" value="HTH_6"/>
    <property type="match status" value="1"/>
</dbReference>
<reference evidence="2" key="2">
    <citation type="submission" date="2020-09" db="EMBL/GenBank/DDBJ databases">
        <authorList>
            <person name="Sun Q."/>
            <person name="Zhou Y."/>
        </authorList>
    </citation>
    <scope>NUCLEOTIDE SEQUENCE</scope>
    <source>
        <strain evidence="2">CGMCC 1.15880</strain>
    </source>
</reference>
<comment type="caution">
    <text evidence="2">The sequence shown here is derived from an EMBL/GenBank/DDBJ whole genome shotgun (WGS) entry which is preliminary data.</text>
</comment>
<keyword evidence="3" id="KW-1185">Reference proteome</keyword>
<dbReference type="EMBL" id="BMKA01000004">
    <property type="protein sequence ID" value="GGA25412.1"/>
    <property type="molecule type" value="Genomic_DNA"/>
</dbReference>
<dbReference type="SUPFAM" id="SSF53697">
    <property type="entry name" value="SIS domain"/>
    <property type="match status" value="1"/>
</dbReference>
<dbReference type="GO" id="GO:0003700">
    <property type="term" value="F:DNA-binding transcription factor activity"/>
    <property type="evidence" value="ECO:0007669"/>
    <property type="project" value="InterPro"/>
</dbReference>
<reference evidence="2" key="1">
    <citation type="journal article" date="2014" name="Int. J. Syst. Evol. Microbiol.">
        <title>Complete genome sequence of Corynebacterium casei LMG S-19264T (=DSM 44701T), isolated from a smear-ripened cheese.</title>
        <authorList>
            <consortium name="US DOE Joint Genome Institute (JGI-PGF)"/>
            <person name="Walter F."/>
            <person name="Albersmeier A."/>
            <person name="Kalinowski J."/>
            <person name="Ruckert C."/>
        </authorList>
    </citation>
    <scope>NUCLEOTIDE SEQUENCE</scope>
    <source>
        <strain evidence="2">CGMCC 1.15880</strain>
    </source>
</reference>
<dbReference type="InterPro" id="IPR047640">
    <property type="entry name" value="RpiR-like"/>
</dbReference>
<dbReference type="PANTHER" id="PTHR30514:SF18">
    <property type="entry name" value="RPIR-FAMILY TRANSCRIPTIONAL REGULATOR"/>
    <property type="match status" value="1"/>
</dbReference>
<evidence type="ECO:0000259" key="1">
    <source>
        <dbReference type="PROSITE" id="PS51071"/>
    </source>
</evidence>
<sequence>MSSIQPELTGTVLERVARASNLSKAESTVARWVETDLMDVPIDTAGELAKYAGVSEMTVTRFVRRLGYKNFKAFMSAVNADLRSEIVSSSALRQLRVAIPLTTEDELSRQLELEIEAIVEVYRLASTDQWHAAMDTAMQARYIKVCGFQGSMGLAMDFATRLKYARSGVRYVPGTSGNWSEIFEDDVEDSCVILVDTVPYAETSLKIAELCLRRSIPLVTVTDRFDPWPRQYTPHALSVSTVTKTFLDSTAGLSALLNLMLNGMTARAGKSANERIEKMGMLGQHFAAYTFEPGTQTRPLQSDKREKPE</sequence>
<feature type="domain" description="HTH rpiR-type" evidence="1">
    <location>
        <begin position="9"/>
        <end position="85"/>
    </location>
</feature>
<dbReference type="InterPro" id="IPR036388">
    <property type="entry name" value="WH-like_DNA-bd_sf"/>
</dbReference>
<protein>
    <recommendedName>
        <fullName evidence="1">HTH rpiR-type domain-containing protein</fullName>
    </recommendedName>
</protein>
<dbReference type="RefSeq" id="WP_188676574.1">
    <property type="nucleotide sequence ID" value="NZ_BMKA01000004.1"/>
</dbReference>
<dbReference type="PROSITE" id="PS51071">
    <property type="entry name" value="HTH_RPIR"/>
    <property type="match status" value="1"/>
</dbReference>
<dbReference type="GO" id="GO:1901135">
    <property type="term" value="P:carbohydrate derivative metabolic process"/>
    <property type="evidence" value="ECO:0007669"/>
    <property type="project" value="InterPro"/>
</dbReference>
<dbReference type="GO" id="GO:0097367">
    <property type="term" value="F:carbohydrate derivative binding"/>
    <property type="evidence" value="ECO:0007669"/>
    <property type="project" value="InterPro"/>
</dbReference>
<evidence type="ECO:0000313" key="3">
    <source>
        <dbReference type="Proteomes" id="UP000628017"/>
    </source>
</evidence>
<evidence type="ECO:0000313" key="2">
    <source>
        <dbReference type="EMBL" id="GGA25412.1"/>
    </source>
</evidence>
<gene>
    <name evidence="2" type="ORF">GCM10011498_27890</name>
</gene>
<dbReference type="AlphaFoldDB" id="A0A916VRM2"/>
<dbReference type="PANTHER" id="PTHR30514">
    <property type="entry name" value="GLUCOKINASE"/>
    <property type="match status" value="1"/>
</dbReference>
<proteinExistence type="predicted"/>
<organism evidence="2 3">
    <name type="scientific">Neptunicoccus cionae</name>
    <dbReference type="NCBI Taxonomy" id="2035344"/>
    <lineage>
        <taxon>Bacteria</taxon>
        <taxon>Pseudomonadati</taxon>
        <taxon>Pseudomonadota</taxon>
        <taxon>Alphaproteobacteria</taxon>
        <taxon>Rhodobacterales</taxon>
        <taxon>Paracoccaceae</taxon>
        <taxon>Neptunicoccus</taxon>
    </lineage>
</organism>
<dbReference type="GO" id="GO:0003677">
    <property type="term" value="F:DNA binding"/>
    <property type="evidence" value="ECO:0007669"/>
    <property type="project" value="InterPro"/>
</dbReference>
<dbReference type="InterPro" id="IPR000281">
    <property type="entry name" value="HTH_RpiR"/>
</dbReference>
<dbReference type="InterPro" id="IPR046348">
    <property type="entry name" value="SIS_dom_sf"/>
</dbReference>
<dbReference type="Proteomes" id="UP000628017">
    <property type="component" value="Unassembled WGS sequence"/>
</dbReference>
<dbReference type="SUPFAM" id="SSF46689">
    <property type="entry name" value="Homeodomain-like"/>
    <property type="match status" value="1"/>
</dbReference>
<dbReference type="Gene3D" id="1.10.10.10">
    <property type="entry name" value="Winged helix-like DNA-binding domain superfamily/Winged helix DNA-binding domain"/>
    <property type="match status" value="1"/>
</dbReference>
<dbReference type="Gene3D" id="3.40.50.10490">
    <property type="entry name" value="Glucose-6-phosphate isomerase like protein, domain 1"/>
    <property type="match status" value="1"/>
</dbReference>
<name>A0A916VRM2_9RHOB</name>
<dbReference type="InterPro" id="IPR009057">
    <property type="entry name" value="Homeodomain-like_sf"/>
</dbReference>